<dbReference type="GO" id="GO:0061710">
    <property type="term" value="F:L-threonylcarbamoyladenylate synthase"/>
    <property type="evidence" value="ECO:0007669"/>
    <property type="project" value="UniProtKB-EC"/>
</dbReference>
<comment type="subunit">
    <text evidence="15">Interacts with RSC1A1.</text>
</comment>
<evidence type="ECO:0000256" key="3">
    <source>
        <dbReference type="ARBA" id="ARBA00004496"/>
    </source>
</evidence>
<evidence type="ECO:0000256" key="14">
    <source>
        <dbReference type="ARBA" id="ARBA00058524"/>
    </source>
</evidence>
<reference evidence="19" key="1">
    <citation type="submission" date="2017-02" db="UniProtKB">
        <authorList>
            <consortium name="WormBaseParasite"/>
        </authorList>
    </citation>
    <scope>IDENTIFICATION</scope>
</reference>
<name>A0A0N4WAS7_HAEPC</name>
<comment type="function">
    <text evidence="14">Cytoplasmic and mitochondrial threonylcarbamoyl-AMP synthase required for the formation of a threonylcarbamoyl group on adenosine at position 37 (t(6)A37) in tRNAs that read codons beginning with adenine. Catalyzes the conversion of L-threonine, HCO(3)(-)/CO(2) and ATP to give threonylcarbamoyl-AMP (TC-AMP) as the acyladenylate intermediate, with the release of diphosphate. Participates in t(6)A37 formation in cytoplasmic and mitochondrial tRNAs. May regulate the activity of some transporters.</text>
</comment>
<dbReference type="EC" id="2.7.7.87" evidence="5"/>
<gene>
    <name evidence="17" type="ORF">HPLM_LOCUS7502</name>
</gene>
<organism evidence="19">
    <name type="scientific">Haemonchus placei</name>
    <name type="common">Barber's pole worm</name>
    <dbReference type="NCBI Taxonomy" id="6290"/>
    <lineage>
        <taxon>Eukaryota</taxon>
        <taxon>Metazoa</taxon>
        <taxon>Ecdysozoa</taxon>
        <taxon>Nematoda</taxon>
        <taxon>Chromadorea</taxon>
        <taxon>Rhabditida</taxon>
        <taxon>Rhabditina</taxon>
        <taxon>Rhabditomorpha</taxon>
        <taxon>Strongyloidea</taxon>
        <taxon>Trichostrongylidae</taxon>
        <taxon>Haemonchus</taxon>
    </lineage>
</organism>
<dbReference type="InterPro" id="IPR050156">
    <property type="entry name" value="TC-AMP_synthase_SUA5"/>
</dbReference>
<protein>
    <recommendedName>
        <fullName evidence="6">Threonylcarbamoyl-AMP synthase</fullName>
        <ecNumber evidence="5">2.7.7.87</ecNumber>
    </recommendedName>
</protein>
<keyword evidence="8" id="KW-0963">Cytoplasm</keyword>
<evidence type="ECO:0000313" key="19">
    <source>
        <dbReference type="WBParaSite" id="HPLM_0000751001-mRNA-1"/>
    </source>
</evidence>
<dbReference type="GO" id="GO:0006450">
    <property type="term" value="P:regulation of translational fidelity"/>
    <property type="evidence" value="ECO:0007669"/>
    <property type="project" value="TreeGrafter"/>
</dbReference>
<dbReference type="AlphaFoldDB" id="A0A0N4WAS7"/>
<evidence type="ECO:0000256" key="11">
    <source>
        <dbReference type="ARBA" id="ARBA00023128"/>
    </source>
</evidence>
<dbReference type="InterPro" id="IPR006070">
    <property type="entry name" value="Sua5-like_dom"/>
</dbReference>
<dbReference type="GO" id="GO:0005739">
    <property type="term" value="C:mitochondrion"/>
    <property type="evidence" value="ECO:0007669"/>
    <property type="project" value="UniProtKB-SubCell"/>
</dbReference>
<comment type="subcellular location">
    <subcellularLocation>
        <location evidence="2">Cell membrane</location>
        <topology evidence="2">Peripheral membrane protein</topology>
    </subcellularLocation>
    <subcellularLocation>
        <location evidence="3">Cytoplasm</location>
    </subcellularLocation>
    <subcellularLocation>
        <location evidence="1">Mitochondrion</location>
    </subcellularLocation>
</comment>
<evidence type="ECO:0000313" key="17">
    <source>
        <dbReference type="EMBL" id="VDO32110.1"/>
    </source>
</evidence>
<evidence type="ECO:0000256" key="5">
    <source>
        <dbReference type="ARBA" id="ARBA00012584"/>
    </source>
</evidence>
<evidence type="ECO:0000256" key="1">
    <source>
        <dbReference type="ARBA" id="ARBA00004173"/>
    </source>
</evidence>
<dbReference type="GO" id="GO:0000049">
    <property type="term" value="F:tRNA binding"/>
    <property type="evidence" value="ECO:0007669"/>
    <property type="project" value="TreeGrafter"/>
</dbReference>
<dbReference type="GO" id="GO:0003725">
    <property type="term" value="F:double-stranded RNA binding"/>
    <property type="evidence" value="ECO:0007669"/>
    <property type="project" value="InterPro"/>
</dbReference>
<dbReference type="EMBL" id="UZAF01016675">
    <property type="protein sequence ID" value="VDO32110.1"/>
    <property type="molecule type" value="Genomic_DNA"/>
</dbReference>
<keyword evidence="11" id="KW-0496">Mitochondrion</keyword>
<dbReference type="OMA" id="RDLCAVW"/>
<accession>A0A0N4WAS7</accession>
<evidence type="ECO:0000259" key="16">
    <source>
        <dbReference type="PROSITE" id="PS51163"/>
    </source>
</evidence>
<dbReference type="Gene3D" id="3.90.870.10">
    <property type="entry name" value="DHBP synthase"/>
    <property type="match status" value="1"/>
</dbReference>
<keyword evidence="10" id="KW-0809">Transit peptide</keyword>
<evidence type="ECO:0000256" key="9">
    <source>
        <dbReference type="ARBA" id="ARBA00022679"/>
    </source>
</evidence>
<dbReference type="InterPro" id="IPR017945">
    <property type="entry name" value="DHBP_synth_RibB-like_a/b_dom"/>
</dbReference>
<dbReference type="PROSITE" id="PS51163">
    <property type="entry name" value="YRDC"/>
    <property type="match status" value="1"/>
</dbReference>
<dbReference type="WBParaSite" id="HPLM_0000751001-mRNA-1">
    <property type="protein sequence ID" value="HPLM_0000751001-mRNA-1"/>
    <property type="gene ID" value="HPLM_0000751001"/>
</dbReference>
<evidence type="ECO:0000256" key="4">
    <source>
        <dbReference type="ARBA" id="ARBA00007663"/>
    </source>
</evidence>
<evidence type="ECO:0000313" key="18">
    <source>
        <dbReference type="Proteomes" id="UP000268014"/>
    </source>
</evidence>
<keyword evidence="9" id="KW-0808">Transferase</keyword>
<dbReference type="OrthoDB" id="3648309at2759"/>
<sequence>MPAEALAHLAKVLRITPETFEEAIETAAEVLFRGGIVALPTDTIYGVSTLIEHSDKLYSLKRRPMNKPLGLFLSDPREIPLWACPTISPQIAAQLLPGPVTLIFNRLPSLPANFNPDRDDVGIRVPNSPLVLALTARLGVPLAQTSANVSGSAANPTSVTDFSHLFSEIDLVLDGGVIGKPLESPSNNEGSTIIDLTQKDFYSVVREGCALKHTEELLRAAGIKPLKKFYC</sequence>
<comment type="catalytic activity">
    <reaction evidence="13">
        <text>L-threonine + hydrogencarbonate + ATP = L-threonylcarbamoyladenylate + diphosphate + H2O</text>
        <dbReference type="Rhea" id="RHEA:36407"/>
        <dbReference type="ChEBI" id="CHEBI:15377"/>
        <dbReference type="ChEBI" id="CHEBI:17544"/>
        <dbReference type="ChEBI" id="CHEBI:30616"/>
        <dbReference type="ChEBI" id="CHEBI:33019"/>
        <dbReference type="ChEBI" id="CHEBI:57926"/>
        <dbReference type="ChEBI" id="CHEBI:73682"/>
        <dbReference type="EC" id="2.7.7.87"/>
    </reaction>
</comment>
<comment type="similarity">
    <text evidence="4">Belongs to the SUA5 family.</text>
</comment>
<dbReference type="Proteomes" id="UP000268014">
    <property type="component" value="Unassembled WGS sequence"/>
</dbReference>
<dbReference type="PANTHER" id="PTHR17490:SF10">
    <property type="entry name" value="THREONYLCARBAMOYL-AMP SYNTHASE"/>
    <property type="match status" value="1"/>
</dbReference>
<evidence type="ECO:0000256" key="8">
    <source>
        <dbReference type="ARBA" id="ARBA00022490"/>
    </source>
</evidence>
<dbReference type="STRING" id="6290.A0A0N4WAS7"/>
<evidence type="ECO:0000256" key="13">
    <source>
        <dbReference type="ARBA" id="ARBA00048366"/>
    </source>
</evidence>
<keyword evidence="12" id="KW-0472">Membrane</keyword>
<dbReference type="Pfam" id="PF01300">
    <property type="entry name" value="Sua5_yciO_yrdC"/>
    <property type="match status" value="1"/>
</dbReference>
<reference evidence="17 18" key="2">
    <citation type="submission" date="2018-11" db="EMBL/GenBank/DDBJ databases">
        <authorList>
            <consortium name="Pathogen Informatics"/>
        </authorList>
    </citation>
    <scope>NUCLEOTIDE SEQUENCE [LARGE SCALE GENOMIC DNA]</scope>
    <source>
        <strain evidence="17 18">MHpl1</strain>
    </source>
</reference>
<dbReference type="SUPFAM" id="SSF55821">
    <property type="entry name" value="YrdC/RibB"/>
    <property type="match status" value="1"/>
</dbReference>
<keyword evidence="7" id="KW-1003">Cell membrane</keyword>
<dbReference type="FunFam" id="3.90.870.10:FF:000007">
    <property type="entry name" value="YrdC N6-threonylcarbamoyltransferase domain containing"/>
    <property type="match status" value="1"/>
</dbReference>
<evidence type="ECO:0000256" key="7">
    <source>
        <dbReference type="ARBA" id="ARBA00022475"/>
    </source>
</evidence>
<evidence type="ECO:0000256" key="10">
    <source>
        <dbReference type="ARBA" id="ARBA00022946"/>
    </source>
</evidence>
<evidence type="ECO:0000256" key="15">
    <source>
        <dbReference type="ARBA" id="ARBA00063146"/>
    </source>
</evidence>
<evidence type="ECO:0000256" key="2">
    <source>
        <dbReference type="ARBA" id="ARBA00004202"/>
    </source>
</evidence>
<feature type="domain" description="YrdC-like" evidence="16">
    <location>
        <begin position="21"/>
        <end position="210"/>
    </location>
</feature>
<proteinExistence type="inferred from homology"/>
<evidence type="ECO:0000256" key="12">
    <source>
        <dbReference type="ARBA" id="ARBA00023136"/>
    </source>
</evidence>
<dbReference type="PANTHER" id="PTHR17490">
    <property type="entry name" value="SUA5"/>
    <property type="match status" value="1"/>
</dbReference>
<evidence type="ECO:0000256" key="6">
    <source>
        <dbReference type="ARBA" id="ARBA00015492"/>
    </source>
</evidence>
<dbReference type="GO" id="GO:0005886">
    <property type="term" value="C:plasma membrane"/>
    <property type="evidence" value="ECO:0007669"/>
    <property type="project" value="UniProtKB-SubCell"/>
</dbReference>
<keyword evidence="18" id="KW-1185">Reference proteome</keyword>